<dbReference type="Proteomes" id="UP000518300">
    <property type="component" value="Unassembled WGS sequence"/>
</dbReference>
<feature type="region of interest" description="Disordered" evidence="2">
    <location>
        <begin position="94"/>
        <end position="153"/>
    </location>
</feature>
<dbReference type="RefSeq" id="WP_169344956.1">
    <property type="nucleotide sequence ID" value="NZ_JABBJJ010000044.1"/>
</dbReference>
<dbReference type="InterPro" id="IPR036869">
    <property type="entry name" value="J_dom_sf"/>
</dbReference>
<evidence type="ECO:0000313" key="4">
    <source>
        <dbReference type="Proteomes" id="UP000518300"/>
    </source>
</evidence>
<keyword evidence="4" id="KW-1185">Reference proteome</keyword>
<dbReference type="EMBL" id="JABBJJ010000044">
    <property type="protein sequence ID" value="NMO15665.1"/>
    <property type="molecule type" value="Genomic_DNA"/>
</dbReference>
<dbReference type="CDD" id="cd06257">
    <property type="entry name" value="DnaJ"/>
    <property type="match status" value="1"/>
</dbReference>
<proteinExistence type="predicted"/>
<sequence>MSASDALVRTAPLARTQTDAENAVAEAERRLLALLDEISMLDLEVETLASELAAFSARYEHELSAAFANLERHERLVRRLQALQDELARLDAELRAQQSKPKPSGRKSRKPKRSYRTVWEEADDAAEGERPWTPGATLDDGEPEPLSPPPDLASEAQTLKRLYRKLARLLHPDLARTEEERQRLHQMMIQVNLAFEQGDRTALELFLVRVDRGEMLDTALSADERLAHLEKRIAALAPVRRSLLADLGRLRESSTFRLHAEWKGLEELGRDYFQETLKELAEDAERTMRDALARMGRLDRAARELTALKNSLTQAKTEGALRTFDPILESPLVRKGAERLERQRASSEARVLARTLEEAVEHAPWEATLVLMAFFAERAGRPPDSLSNREGWAERYAAVASEWPEAPSFEELLTRLPQPLELGLRYQGGKVRFGLQLKSVELLAGVPIALERQTVAMLAQRVLAHLGPREQCKGCGAEAYLVHLMRTRGLDELNGLVCPHCGHVAKSYFLFNWSEGQEALLPFALKVGLVDEVVVKLAGKGIAFQLVPVSREALTVGALKQLFTDLYLKPYGIAAEHADLVVKAGTRVLKDEDPVEAPVLSLGIRKADRDSLASELAEGEKELVALLRSRIERRFRPG</sequence>
<keyword evidence="1" id="KW-0175">Coiled coil</keyword>
<gene>
    <name evidence="3" type="ORF">HG543_12500</name>
</gene>
<reference evidence="3 4" key="1">
    <citation type="submission" date="2020-04" db="EMBL/GenBank/DDBJ databases">
        <title>Draft genome of Pyxidicoccus fallax type strain.</title>
        <authorList>
            <person name="Whitworth D.E."/>
        </authorList>
    </citation>
    <scope>NUCLEOTIDE SEQUENCE [LARGE SCALE GENOMIC DNA]</scope>
    <source>
        <strain evidence="3 4">DSM 14698</strain>
    </source>
</reference>
<feature type="coiled-coil region" evidence="1">
    <location>
        <begin position="274"/>
        <end position="318"/>
    </location>
</feature>
<feature type="compositionally biased region" description="Basic residues" evidence="2">
    <location>
        <begin position="103"/>
        <end position="115"/>
    </location>
</feature>
<evidence type="ECO:0000313" key="3">
    <source>
        <dbReference type="EMBL" id="NMO15665.1"/>
    </source>
</evidence>
<comment type="caution">
    <text evidence="3">The sequence shown here is derived from an EMBL/GenBank/DDBJ whole genome shotgun (WGS) entry which is preliminary data.</text>
</comment>
<protein>
    <submittedName>
        <fullName evidence="3">Molecular chaperone DnaJ</fullName>
    </submittedName>
</protein>
<accession>A0A848LFG2</accession>
<dbReference type="InterPro" id="IPR001623">
    <property type="entry name" value="DnaJ_domain"/>
</dbReference>
<organism evidence="3 4">
    <name type="scientific">Pyxidicoccus fallax</name>
    <dbReference type="NCBI Taxonomy" id="394095"/>
    <lineage>
        <taxon>Bacteria</taxon>
        <taxon>Pseudomonadati</taxon>
        <taxon>Myxococcota</taxon>
        <taxon>Myxococcia</taxon>
        <taxon>Myxococcales</taxon>
        <taxon>Cystobacterineae</taxon>
        <taxon>Myxococcaceae</taxon>
        <taxon>Pyxidicoccus</taxon>
    </lineage>
</organism>
<dbReference type="SUPFAM" id="SSF46565">
    <property type="entry name" value="Chaperone J-domain"/>
    <property type="match status" value="1"/>
</dbReference>
<evidence type="ECO:0000256" key="2">
    <source>
        <dbReference type="SAM" id="MobiDB-lite"/>
    </source>
</evidence>
<dbReference type="AlphaFoldDB" id="A0A848LFG2"/>
<name>A0A848LFG2_9BACT</name>
<evidence type="ECO:0000256" key="1">
    <source>
        <dbReference type="SAM" id="Coils"/>
    </source>
</evidence>
<dbReference type="Gene3D" id="1.10.287.110">
    <property type="entry name" value="DnaJ domain"/>
    <property type="match status" value="1"/>
</dbReference>